<dbReference type="PANTHER" id="PTHR10587:SF78">
    <property type="entry name" value="PEPTIDOGLYCAN-N-ACETYLMURAMIC ACID DEACETYLASE PDAA"/>
    <property type="match status" value="1"/>
</dbReference>
<dbReference type="InterPro" id="IPR002509">
    <property type="entry name" value="NODB_dom"/>
</dbReference>
<comment type="caution">
    <text evidence="2">The sequence shown here is derived from an EMBL/GenBank/DDBJ whole genome shotgun (WGS) entry which is preliminary data.</text>
</comment>
<dbReference type="InterPro" id="IPR050248">
    <property type="entry name" value="Polysacc_deacetylase_ArnD"/>
</dbReference>
<proteinExistence type="predicted"/>
<dbReference type="GO" id="GO:0016810">
    <property type="term" value="F:hydrolase activity, acting on carbon-nitrogen (but not peptide) bonds"/>
    <property type="evidence" value="ECO:0007669"/>
    <property type="project" value="InterPro"/>
</dbReference>
<gene>
    <name evidence="2" type="ORF">BLITH_1289</name>
</gene>
<dbReference type="CDD" id="cd10948">
    <property type="entry name" value="CE4_BsPdaA_like"/>
    <property type="match status" value="1"/>
</dbReference>
<evidence type="ECO:0000313" key="3">
    <source>
        <dbReference type="Proteomes" id="UP000244016"/>
    </source>
</evidence>
<protein>
    <submittedName>
        <fullName evidence="2">Polysaccharide deacetylase</fullName>
    </submittedName>
</protein>
<dbReference type="InterPro" id="IPR011330">
    <property type="entry name" value="Glyco_hydro/deAcase_b/a-brl"/>
</dbReference>
<dbReference type="EMBL" id="PEBW01000004">
    <property type="protein sequence ID" value="PTQ51651.1"/>
    <property type="molecule type" value="Genomic_DNA"/>
</dbReference>
<dbReference type="Pfam" id="PF01522">
    <property type="entry name" value="Polysacc_deac_1"/>
    <property type="match status" value="1"/>
</dbReference>
<dbReference type="GO" id="GO:0016020">
    <property type="term" value="C:membrane"/>
    <property type="evidence" value="ECO:0007669"/>
    <property type="project" value="TreeGrafter"/>
</dbReference>
<dbReference type="GO" id="GO:0005975">
    <property type="term" value="P:carbohydrate metabolic process"/>
    <property type="evidence" value="ECO:0007669"/>
    <property type="project" value="InterPro"/>
</dbReference>
<evidence type="ECO:0000313" key="2">
    <source>
        <dbReference type="EMBL" id="PTQ51651.1"/>
    </source>
</evidence>
<dbReference type="Proteomes" id="UP000244016">
    <property type="component" value="Unassembled WGS sequence"/>
</dbReference>
<dbReference type="PANTHER" id="PTHR10587">
    <property type="entry name" value="GLYCOSYL TRANSFERASE-RELATED"/>
    <property type="match status" value="1"/>
</dbReference>
<sequence>MREHAHSELLRKRRGKENCKPRAGAIGVFLLAFVLAWFSSAGAVFALSSETRGEGDPGVEAFSWGFKKAKGGNPPSIDEEGFRDLVERFGARFYDPSGKKVVYLTFDNGYENGYTARILDVLREKDVPAAFFVTGHYVKSQPELVRRMAQEGHIVGNHSYRHPDMSRMSAAEIRADLEKLNAAVREVVPGAEIRFFRPPRGIFDEKTLATARDLGMTTVFWSIAYKDWDPKVVHGGDHAVRQVLEQLHPGAVILLHSVSRDNAEGLPRIIDAVRAQGYTFRSLDEWGK</sequence>
<reference evidence="2 3" key="1">
    <citation type="submission" date="2017-08" db="EMBL/GenBank/DDBJ databases">
        <title>Burning lignite coal seam in the remote Altai Mountains harbors a hydrogen-driven thermophilic microbial community.</title>
        <authorList>
            <person name="Kadnikov V.V."/>
            <person name="Mardanov A.V."/>
            <person name="Ivasenko D."/>
            <person name="Beletsky A.V."/>
            <person name="Karnachuk O.V."/>
            <person name="Ravin N.V."/>
        </authorList>
    </citation>
    <scope>NUCLEOTIDE SEQUENCE [LARGE SCALE GENOMIC DNA]</scope>
    <source>
        <strain evidence="2">AL31</strain>
    </source>
</reference>
<evidence type="ECO:0000259" key="1">
    <source>
        <dbReference type="PROSITE" id="PS51677"/>
    </source>
</evidence>
<organism evidence="2 3">
    <name type="scientific">Brockia lithotrophica</name>
    <dbReference type="NCBI Taxonomy" id="933949"/>
    <lineage>
        <taxon>Bacteria</taxon>
        <taxon>Bacillati</taxon>
        <taxon>Bacillota</taxon>
        <taxon>Bacilli</taxon>
        <taxon>Bacillales</taxon>
        <taxon>Bacillales Family X. Incertae Sedis</taxon>
        <taxon>Brockia</taxon>
    </lineage>
</organism>
<accession>A0A2T5G639</accession>
<dbReference type="PROSITE" id="PS51677">
    <property type="entry name" value="NODB"/>
    <property type="match status" value="1"/>
</dbReference>
<name>A0A2T5G639_9BACL</name>
<dbReference type="InterPro" id="IPR014235">
    <property type="entry name" value="Spore_PdaA"/>
</dbReference>
<dbReference type="SUPFAM" id="SSF88713">
    <property type="entry name" value="Glycoside hydrolase/deacetylase"/>
    <property type="match status" value="1"/>
</dbReference>
<dbReference type="AlphaFoldDB" id="A0A2T5G639"/>
<feature type="domain" description="NodB homology" evidence="1">
    <location>
        <begin position="100"/>
        <end position="281"/>
    </location>
</feature>
<dbReference type="Gene3D" id="3.20.20.370">
    <property type="entry name" value="Glycoside hydrolase/deacetylase"/>
    <property type="match status" value="1"/>
</dbReference>